<feature type="region of interest" description="Disordered" evidence="1">
    <location>
        <begin position="88"/>
        <end position="141"/>
    </location>
</feature>
<organism evidence="2 3">
    <name type="scientific">Gloeophyllum trabeum (strain ATCC 11539 / FP-39264 / Madison 617)</name>
    <name type="common">Brown rot fungus</name>
    <dbReference type="NCBI Taxonomy" id="670483"/>
    <lineage>
        <taxon>Eukaryota</taxon>
        <taxon>Fungi</taxon>
        <taxon>Dikarya</taxon>
        <taxon>Basidiomycota</taxon>
        <taxon>Agaricomycotina</taxon>
        <taxon>Agaricomycetes</taxon>
        <taxon>Gloeophyllales</taxon>
        <taxon>Gloeophyllaceae</taxon>
        <taxon>Gloeophyllum</taxon>
    </lineage>
</organism>
<name>S7Q514_GLOTA</name>
<feature type="compositionally biased region" description="Basic and acidic residues" evidence="1">
    <location>
        <begin position="89"/>
        <end position="98"/>
    </location>
</feature>
<dbReference type="HOGENOM" id="CLU_143631_0_0_1"/>
<evidence type="ECO:0000256" key="1">
    <source>
        <dbReference type="SAM" id="MobiDB-lite"/>
    </source>
</evidence>
<reference evidence="2 3" key="1">
    <citation type="journal article" date="2012" name="Science">
        <title>The Paleozoic origin of enzymatic lignin decomposition reconstructed from 31 fungal genomes.</title>
        <authorList>
            <person name="Floudas D."/>
            <person name="Binder M."/>
            <person name="Riley R."/>
            <person name="Barry K."/>
            <person name="Blanchette R.A."/>
            <person name="Henrissat B."/>
            <person name="Martinez A.T."/>
            <person name="Otillar R."/>
            <person name="Spatafora J.W."/>
            <person name="Yadav J.S."/>
            <person name="Aerts A."/>
            <person name="Benoit I."/>
            <person name="Boyd A."/>
            <person name="Carlson A."/>
            <person name="Copeland A."/>
            <person name="Coutinho P.M."/>
            <person name="de Vries R.P."/>
            <person name="Ferreira P."/>
            <person name="Findley K."/>
            <person name="Foster B."/>
            <person name="Gaskell J."/>
            <person name="Glotzer D."/>
            <person name="Gorecki P."/>
            <person name="Heitman J."/>
            <person name="Hesse C."/>
            <person name="Hori C."/>
            <person name="Igarashi K."/>
            <person name="Jurgens J.A."/>
            <person name="Kallen N."/>
            <person name="Kersten P."/>
            <person name="Kohler A."/>
            <person name="Kuees U."/>
            <person name="Kumar T.K.A."/>
            <person name="Kuo A."/>
            <person name="LaButti K."/>
            <person name="Larrondo L.F."/>
            <person name="Lindquist E."/>
            <person name="Ling A."/>
            <person name="Lombard V."/>
            <person name="Lucas S."/>
            <person name="Lundell T."/>
            <person name="Martin R."/>
            <person name="McLaughlin D.J."/>
            <person name="Morgenstern I."/>
            <person name="Morin E."/>
            <person name="Murat C."/>
            <person name="Nagy L.G."/>
            <person name="Nolan M."/>
            <person name="Ohm R.A."/>
            <person name="Patyshakuliyeva A."/>
            <person name="Rokas A."/>
            <person name="Ruiz-Duenas F.J."/>
            <person name="Sabat G."/>
            <person name="Salamov A."/>
            <person name="Samejima M."/>
            <person name="Schmutz J."/>
            <person name="Slot J.C."/>
            <person name="St John F."/>
            <person name="Stenlid J."/>
            <person name="Sun H."/>
            <person name="Sun S."/>
            <person name="Syed K."/>
            <person name="Tsang A."/>
            <person name="Wiebenga A."/>
            <person name="Young D."/>
            <person name="Pisabarro A."/>
            <person name="Eastwood D.C."/>
            <person name="Martin F."/>
            <person name="Cullen D."/>
            <person name="Grigoriev I.V."/>
            <person name="Hibbett D.S."/>
        </authorList>
    </citation>
    <scope>NUCLEOTIDE SEQUENCE [LARGE SCALE GENOMIC DNA]</scope>
    <source>
        <strain evidence="2 3">ATCC 11539</strain>
    </source>
</reference>
<dbReference type="RefSeq" id="XP_007866283.1">
    <property type="nucleotide sequence ID" value="XM_007868092.1"/>
</dbReference>
<proteinExistence type="predicted"/>
<dbReference type="AlphaFoldDB" id="S7Q514"/>
<dbReference type="GeneID" id="19298356"/>
<dbReference type="Proteomes" id="UP000030669">
    <property type="component" value="Unassembled WGS sequence"/>
</dbReference>
<evidence type="ECO:0000313" key="3">
    <source>
        <dbReference type="Proteomes" id="UP000030669"/>
    </source>
</evidence>
<sequence length="154" mass="17192">MSALVLPAKWARKSNAEDLRQIICDHDSSADEEMEMEMEIAEGVSETASDILDTEIEYPSSDDDEHGEDMEIVDSGIQTENEVLGEVNHYSDRAHRASDEEEDAEMEESDVDDASSAYDGDIEDNDALPSAFEGNATNERSRREVCYPSVYVFL</sequence>
<evidence type="ECO:0000313" key="2">
    <source>
        <dbReference type="EMBL" id="EPQ55116.1"/>
    </source>
</evidence>
<gene>
    <name evidence="2" type="ORF">GLOTRDRAFT_100012</name>
</gene>
<dbReference type="KEGG" id="gtr:GLOTRDRAFT_100012"/>
<feature type="compositionally biased region" description="Acidic residues" evidence="1">
    <location>
        <begin position="99"/>
        <end position="113"/>
    </location>
</feature>
<accession>S7Q514</accession>
<dbReference type="EMBL" id="KB469302">
    <property type="protein sequence ID" value="EPQ55116.1"/>
    <property type="molecule type" value="Genomic_DNA"/>
</dbReference>
<protein>
    <submittedName>
        <fullName evidence="2">Uncharacterized protein</fullName>
    </submittedName>
</protein>
<keyword evidence="3" id="KW-1185">Reference proteome</keyword>